<protein>
    <submittedName>
        <fullName evidence="1">Uncharacterized protein</fullName>
    </submittedName>
</protein>
<name>A0ACB0K9S6_TRIPR</name>
<dbReference type="Proteomes" id="UP001177021">
    <property type="component" value="Unassembled WGS sequence"/>
</dbReference>
<keyword evidence="2" id="KW-1185">Reference proteome</keyword>
<comment type="caution">
    <text evidence="1">The sequence shown here is derived from an EMBL/GenBank/DDBJ whole genome shotgun (WGS) entry which is preliminary data.</text>
</comment>
<sequence length="244" mass="27467">MGHHLSTSNGTSHAFPYSTQRNSFISSSQRHHHHHVGSSLSGLPFVRHFGFFPKSSETSLMNNIGYSGMNLSHNDGNYMVNAGVSGNAGVSIPRNIPDNGSSNFRMRSFPILSPVFLGNGPYPGLLPTSMESLSDRVRIRWIGNYGSHVDNKKLFQLNLDKIKSGEDTRTTLMIKNITNKYTSKTLLAAIDEYHKGTYNFSIYQLRYLINAMSVMNLSTCCHPHLLFHSLRFWLNIQWEKVGEV</sequence>
<reference evidence="1" key="1">
    <citation type="submission" date="2023-10" db="EMBL/GenBank/DDBJ databases">
        <authorList>
            <person name="Rodriguez Cubillos JULIANA M."/>
            <person name="De Vega J."/>
        </authorList>
    </citation>
    <scope>NUCLEOTIDE SEQUENCE</scope>
</reference>
<evidence type="ECO:0000313" key="2">
    <source>
        <dbReference type="Proteomes" id="UP001177021"/>
    </source>
</evidence>
<accession>A0ACB0K9S6</accession>
<gene>
    <name evidence="1" type="ORF">MILVUS5_LOCUS20429</name>
</gene>
<organism evidence="1 2">
    <name type="scientific">Trifolium pratense</name>
    <name type="common">Red clover</name>
    <dbReference type="NCBI Taxonomy" id="57577"/>
    <lineage>
        <taxon>Eukaryota</taxon>
        <taxon>Viridiplantae</taxon>
        <taxon>Streptophyta</taxon>
        <taxon>Embryophyta</taxon>
        <taxon>Tracheophyta</taxon>
        <taxon>Spermatophyta</taxon>
        <taxon>Magnoliopsida</taxon>
        <taxon>eudicotyledons</taxon>
        <taxon>Gunneridae</taxon>
        <taxon>Pentapetalae</taxon>
        <taxon>rosids</taxon>
        <taxon>fabids</taxon>
        <taxon>Fabales</taxon>
        <taxon>Fabaceae</taxon>
        <taxon>Papilionoideae</taxon>
        <taxon>50 kb inversion clade</taxon>
        <taxon>NPAAA clade</taxon>
        <taxon>Hologalegina</taxon>
        <taxon>IRL clade</taxon>
        <taxon>Trifolieae</taxon>
        <taxon>Trifolium</taxon>
    </lineage>
</organism>
<evidence type="ECO:0000313" key="1">
    <source>
        <dbReference type="EMBL" id="CAJ2653026.1"/>
    </source>
</evidence>
<dbReference type="EMBL" id="CASHSV030000206">
    <property type="protein sequence ID" value="CAJ2653026.1"/>
    <property type="molecule type" value="Genomic_DNA"/>
</dbReference>
<proteinExistence type="predicted"/>